<accession>A0ABT6PK07</accession>
<evidence type="ECO:0000313" key="2">
    <source>
        <dbReference type="EMBL" id="MDI2028299.1"/>
    </source>
</evidence>
<keyword evidence="1" id="KW-0472">Membrane</keyword>
<dbReference type="EMBL" id="JASAOF010000003">
    <property type="protein sequence ID" value="MDI2028299.1"/>
    <property type="molecule type" value="Genomic_DNA"/>
</dbReference>
<comment type="caution">
    <text evidence="2">The sequence shown here is derived from an EMBL/GenBank/DDBJ whole genome shotgun (WGS) entry which is preliminary data.</text>
</comment>
<reference evidence="2 3" key="1">
    <citation type="submission" date="2023-04" db="EMBL/GenBank/DDBJ databases">
        <title>Draft genome sequence of Saccharopolyspora sp. TS4A08 isolated from sweet potato rhizospheric soil.</title>
        <authorList>
            <person name="Suksaard P."/>
            <person name="Duangmal K."/>
        </authorList>
    </citation>
    <scope>NUCLEOTIDE SEQUENCE [LARGE SCALE GENOMIC DNA]</scope>
    <source>
        <strain evidence="2 3">TS4A08</strain>
    </source>
</reference>
<dbReference type="RefSeq" id="WP_281454684.1">
    <property type="nucleotide sequence ID" value="NZ_JASAOF010000003.1"/>
</dbReference>
<feature type="transmembrane region" description="Helical" evidence="1">
    <location>
        <begin position="40"/>
        <end position="59"/>
    </location>
</feature>
<keyword evidence="3" id="KW-1185">Reference proteome</keyword>
<organism evidence="2 3">
    <name type="scientific">Saccharopolyspora ipomoeae</name>
    <dbReference type="NCBI Taxonomy" id="3042027"/>
    <lineage>
        <taxon>Bacteria</taxon>
        <taxon>Bacillati</taxon>
        <taxon>Actinomycetota</taxon>
        <taxon>Actinomycetes</taxon>
        <taxon>Pseudonocardiales</taxon>
        <taxon>Pseudonocardiaceae</taxon>
        <taxon>Saccharopolyspora</taxon>
    </lineage>
</organism>
<keyword evidence="1" id="KW-0812">Transmembrane</keyword>
<evidence type="ECO:0000313" key="3">
    <source>
        <dbReference type="Proteomes" id="UP001237595"/>
    </source>
</evidence>
<feature type="transmembrane region" description="Helical" evidence="1">
    <location>
        <begin position="12"/>
        <end position="34"/>
    </location>
</feature>
<sequence length="66" mass="6845">MSRRHGLFGPNAVRVIALVLAVGIAFTVGGPYLIQAGVPLLGVIALSLVVLGVPVVAIVRSEKSRR</sequence>
<name>A0ABT6PK07_9PSEU</name>
<proteinExistence type="predicted"/>
<gene>
    <name evidence="2" type="ORF">QFW96_06745</name>
</gene>
<dbReference type="Proteomes" id="UP001237595">
    <property type="component" value="Unassembled WGS sequence"/>
</dbReference>
<evidence type="ECO:0008006" key="4">
    <source>
        <dbReference type="Google" id="ProtNLM"/>
    </source>
</evidence>
<keyword evidence="1" id="KW-1133">Transmembrane helix</keyword>
<protein>
    <recommendedName>
        <fullName evidence="4">DUF3099 domain-containing protein</fullName>
    </recommendedName>
</protein>
<evidence type="ECO:0000256" key="1">
    <source>
        <dbReference type="SAM" id="Phobius"/>
    </source>
</evidence>